<keyword evidence="5" id="KW-0677">Repeat</keyword>
<proteinExistence type="inferred from homology"/>
<keyword evidence="12" id="KW-1185">Reference proteome</keyword>
<protein>
    <submittedName>
        <fullName evidence="11">Uncharacterized protein</fullName>
    </submittedName>
</protein>
<feature type="transmembrane region" description="Helical" evidence="10">
    <location>
        <begin position="237"/>
        <end position="259"/>
    </location>
</feature>
<keyword evidence="3" id="KW-0813">Transport</keyword>
<dbReference type="Gene3D" id="1.50.40.10">
    <property type="entry name" value="Mitochondrial carrier domain"/>
    <property type="match status" value="1"/>
</dbReference>
<keyword evidence="8" id="KW-0576">Peroxisome</keyword>
<feature type="region of interest" description="Disordered" evidence="9">
    <location>
        <begin position="145"/>
        <end position="165"/>
    </location>
</feature>
<dbReference type="SUPFAM" id="SSF103506">
    <property type="entry name" value="Mitochondrial carrier"/>
    <property type="match status" value="1"/>
</dbReference>
<evidence type="ECO:0000256" key="1">
    <source>
        <dbReference type="ARBA" id="ARBA00004585"/>
    </source>
</evidence>
<evidence type="ECO:0000313" key="12">
    <source>
        <dbReference type="Proteomes" id="UP001530400"/>
    </source>
</evidence>
<dbReference type="AlphaFoldDB" id="A0ABD3PN89"/>
<dbReference type="EMBL" id="JALLPJ020000550">
    <property type="protein sequence ID" value="KAL3788781.1"/>
    <property type="molecule type" value="Genomic_DNA"/>
</dbReference>
<dbReference type="PANTHER" id="PTHR45939:SF5">
    <property type="entry name" value="PEROXISOMAL MEMBRANE PROTEIN PMP34"/>
    <property type="match status" value="1"/>
</dbReference>
<gene>
    <name evidence="11" type="ORF">ACHAWO_008591</name>
</gene>
<reference evidence="11 12" key="1">
    <citation type="submission" date="2024-10" db="EMBL/GenBank/DDBJ databases">
        <title>Updated reference genomes for cyclostephanoid diatoms.</title>
        <authorList>
            <person name="Roberts W.R."/>
            <person name="Alverson A.J."/>
        </authorList>
    </citation>
    <scope>NUCLEOTIDE SEQUENCE [LARGE SCALE GENOMIC DNA]</scope>
    <source>
        <strain evidence="11 12">AJA010-31</strain>
    </source>
</reference>
<dbReference type="InterPro" id="IPR052217">
    <property type="entry name" value="Mito/Peroxisomal_Carrier"/>
</dbReference>
<keyword evidence="4 10" id="KW-0812">Transmembrane</keyword>
<name>A0ABD3PN89_9STRA</name>
<dbReference type="InterPro" id="IPR023395">
    <property type="entry name" value="MCP_dom_sf"/>
</dbReference>
<evidence type="ECO:0000256" key="3">
    <source>
        <dbReference type="ARBA" id="ARBA00022448"/>
    </source>
</evidence>
<dbReference type="GO" id="GO:0005778">
    <property type="term" value="C:peroxisomal membrane"/>
    <property type="evidence" value="ECO:0007669"/>
    <property type="project" value="UniProtKB-SubCell"/>
</dbReference>
<dbReference type="PANTHER" id="PTHR45939">
    <property type="entry name" value="PEROXISOMAL MEMBRANE PROTEIN PMP34-RELATED"/>
    <property type="match status" value="1"/>
</dbReference>
<evidence type="ECO:0000256" key="9">
    <source>
        <dbReference type="SAM" id="MobiDB-lite"/>
    </source>
</evidence>
<evidence type="ECO:0000256" key="8">
    <source>
        <dbReference type="ARBA" id="ARBA00023140"/>
    </source>
</evidence>
<evidence type="ECO:0000256" key="5">
    <source>
        <dbReference type="ARBA" id="ARBA00022737"/>
    </source>
</evidence>
<evidence type="ECO:0000256" key="10">
    <source>
        <dbReference type="SAM" id="Phobius"/>
    </source>
</evidence>
<dbReference type="Proteomes" id="UP001530400">
    <property type="component" value="Unassembled WGS sequence"/>
</dbReference>
<comment type="caution">
    <text evidence="11">The sequence shown here is derived from an EMBL/GenBank/DDBJ whole genome shotgun (WGS) entry which is preliminary data.</text>
</comment>
<keyword evidence="7 10" id="KW-0472">Membrane</keyword>
<evidence type="ECO:0000313" key="11">
    <source>
        <dbReference type="EMBL" id="KAL3788781.1"/>
    </source>
</evidence>
<evidence type="ECO:0000256" key="4">
    <source>
        <dbReference type="ARBA" id="ARBA00022692"/>
    </source>
</evidence>
<feature type="compositionally biased region" description="Acidic residues" evidence="9">
    <location>
        <begin position="156"/>
        <end position="165"/>
    </location>
</feature>
<keyword evidence="6 10" id="KW-1133">Transmembrane helix</keyword>
<comment type="similarity">
    <text evidence="2">Belongs to the mitochondrial carrier (TC 2.A.29) family.</text>
</comment>
<sequence length="341" mass="38286">MQTHLLLPERRTALLTMEEVAARNMVAVLCAAKSKAREKSKDGEGRTVMGDPVRLRRTGFTGELFKSKGKCITKCLVYLSPHNVSFLPPLSSRICPSPFAEDTMSTNNLPSFVHAIGGSIGSALAVLTFYPLERVRVELQSGAVNRRRNDRRDEIESGELDEQDQEIVDYERSASPSSSNESFEIVYDPEISDSDKYQCPSLVPRDGCQVQVSNKENRLVSESILQCLVRLHRENTLYNGASQMTTTLMISNFIFFYALQICRRSMRYIQQRQIRRQHQHKGTSQGRTIHNILLKIFQSKMATSLIASSVAGFINVLMTNPLWVGIFANDGGKDANIKTCN</sequence>
<evidence type="ECO:0000256" key="6">
    <source>
        <dbReference type="ARBA" id="ARBA00022989"/>
    </source>
</evidence>
<evidence type="ECO:0000256" key="7">
    <source>
        <dbReference type="ARBA" id="ARBA00023136"/>
    </source>
</evidence>
<organism evidence="11 12">
    <name type="scientific">Cyclotella atomus</name>
    <dbReference type="NCBI Taxonomy" id="382360"/>
    <lineage>
        <taxon>Eukaryota</taxon>
        <taxon>Sar</taxon>
        <taxon>Stramenopiles</taxon>
        <taxon>Ochrophyta</taxon>
        <taxon>Bacillariophyta</taxon>
        <taxon>Coscinodiscophyceae</taxon>
        <taxon>Thalassiosirophycidae</taxon>
        <taxon>Stephanodiscales</taxon>
        <taxon>Stephanodiscaceae</taxon>
        <taxon>Cyclotella</taxon>
    </lineage>
</organism>
<accession>A0ABD3PN89</accession>
<comment type="subcellular location">
    <subcellularLocation>
        <location evidence="1">Peroxisome membrane</location>
        <topology evidence="1">Multi-pass membrane protein</topology>
    </subcellularLocation>
</comment>
<evidence type="ECO:0000256" key="2">
    <source>
        <dbReference type="ARBA" id="ARBA00006375"/>
    </source>
</evidence>